<sequence>MVKELKDSESPEGDLLLRKPGRSVLQGISSLRAACPLLCARRAVFVKCEGRKQIATSNPGDFRRRAVIGPESAVDPSVDGSSRRDLPHGLYEGRGGGGGAADVTPSLQNTQITSMIDEDM</sequence>
<protein>
    <submittedName>
        <fullName evidence="2">Uncharacterized protein</fullName>
    </submittedName>
</protein>
<comment type="caution">
    <text evidence="2">The sequence shown here is derived from an EMBL/GenBank/DDBJ whole genome shotgun (WGS) entry which is preliminary data.</text>
</comment>
<reference evidence="2 3" key="1">
    <citation type="submission" date="2020-04" db="EMBL/GenBank/DDBJ databases">
        <title>Chromosome-level genome assembly of a cyprinid fish Onychostoma macrolepis by integration of Nanopore Sequencing, Bionano and Hi-C technology.</title>
        <authorList>
            <person name="Wang D."/>
        </authorList>
    </citation>
    <scope>NUCLEOTIDE SEQUENCE [LARGE SCALE GENOMIC DNA]</scope>
    <source>
        <strain evidence="2">SWU-2019</strain>
        <tissue evidence="2">Muscle</tissue>
    </source>
</reference>
<name>A0A7J6CEX9_9TELE</name>
<gene>
    <name evidence="2" type="ORF">G5714_013530</name>
</gene>
<evidence type="ECO:0000313" key="3">
    <source>
        <dbReference type="Proteomes" id="UP000579812"/>
    </source>
</evidence>
<feature type="region of interest" description="Disordered" evidence="1">
    <location>
        <begin position="67"/>
        <end position="105"/>
    </location>
</feature>
<evidence type="ECO:0000313" key="2">
    <source>
        <dbReference type="EMBL" id="KAF4105868.1"/>
    </source>
</evidence>
<evidence type="ECO:0000256" key="1">
    <source>
        <dbReference type="SAM" id="MobiDB-lite"/>
    </source>
</evidence>
<organism evidence="2 3">
    <name type="scientific">Onychostoma macrolepis</name>
    <dbReference type="NCBI Taxonomy" id="369639"/>
    <lineage>
        <taxon>Eukaryota</taxon>
        <taxon>Metazoa</taxon>
        <taxon>Chordata</taxon>
        <taxon>Craniata</taxon>
        <taxon>Vertebrata</taxon>
        <taxon>Euteleostomi</taxon>
        <taxon>Actinopterygii</taxon>
        <taxon>Neopterygii</taxon>
        <taxon>Teleostei</taxon>
        <taxon>Ostariophysi</taxon>
        <taxon>Cypriniformes</taxon>
        <taxon>Cyprinidae</taxon>
        <taxon>Acrossocheilinae</taxon>
        <taxon>Onychostoma</taxon>
    </lineage>
</organism>
<dbReference type="AlphaFoldDB" id="A0A7J6CEX9"/>
<keyword evidence="3" id="KW-1185">Reference proteome</keyword>
<dbReference type="EMBL" id="JAAMOB010000013">
    <property type="protein sequence ID" value="KAF4105868.1"/>
    <property type="molecule type" value="Genomic_DNA"/>
</dbReference>
<dbReference type="Proteomes" id="UP000579812">
    <property type="component" value="Unassembled WGS sequence"/>
</dbReference>
<accession>A0A7J6CEX9</accession>
<proteinExistence type="predicted"/>